<comment type="caution">
    <text evidence="1">The sequence shown here is derived from an EMBL/GenBank/DDBJ whole genome shotgun (WGS) entry which is preliminary data.</text>
</comment>
<evidence type="ECO:0000313" key="2">
    <source>
        <dbReference type="Proteomes" id="UP001227268"/>
    </source>
</evidence>
<keyword evidence="2" id="KW-1185">Reference proteome</keyword>
<dbReference type="EMBL" id="JASBWT010000042">
    <property type="protein sequence ID" value="KAJ9092108.1"/>
    <property type="molecule type" value="Genomic_DNA"/>
</dbReference>
<gene>
    <name evidence="1" type="ORF">QFC21_006974</name>
</gene>
<evidence type="ECO:0000313" key="1">
    <source>
        <dbReference type="EMBL" id="KAJ9092108.1"/>
    </source>
</evidence>
<sequence length="579" mass="59108">MPARDPSATPMAHLSLPSPRHHHQQQHPEAGLSAGGAGRRMSTASEPRPVFPFTGSKLTEPPEALHSTERDPETGRSHSISTPSTGTGGKRKSLWHSISSGITSANGNGHGQGSGIGNGNGNGASNGPTRRTSEDLDHAGSSGVFSQGSGVQHAAGGGGSGWFSNRDDESMHSEDALYPAATTSAAIRDASMGLAASLSYSSSHSRDPLHSGASASSPHPDEHTEETQSSEEEERGLQTIKESSRSSSAANLMTPRANPAAPLAGLPDDDDSAVDYDNVGEEDGDDSSPKHGSLGSASNLPSGLSVMLSRSSASPGASPNKRSTLGRGGAGGTDQLASGASGAVGALLGPVMDAQEEREEAGSDRTVTPASETDKETGSSVASSVTVRPSRTGTRATSPPRATGTPQASTTTERTPLLQHSTERNGGHVHNSSTPHGGGNGNGKPSSPLSDADGKTSTSRPFHNTRGTVHSALVSLRKATLKDVAREVVVEPVKLLPATVLGCLLNVLDGVSYGMIMFPASPVFDSFGSLGVSMFFVSCIVSQLTYTLGGSIFKGGNGSMMIEAVVCGHHAQHFAPLAT</sequence>
<dbReference type="Proteomes" id="UP001227268">
    <property type="component" value="Unassembled WGS sequence"/>
</dbReference>
<reference evidence="1" key="1">
    <citation type="submission" date="2023-04" db="EMBL/GenBank/DDBJ databases">
        <title>Draft Genome sequencing of Naganishia species isolated from polar environments using Oxford Nanopore Technology.</title>
        <authorList>
            <person name="Leo P."/>
            <person name="Venkateswaran K."/>
        </authorList>
    </citation>
    <scope>NUCLEOTIDE SEQUENCE</scope>
    <source>
        <strain evidence="1">MNA-CCFEE 5423</strain>
    </source>
</reference>
<accession>A0ACC2UYF9</accession>
<proteinExistence type="predicted"/>
<organism evidence="1 2">
    <name type="scientific">Naganishia friedmannii</name>
    <dbReference type="NCBI Taxonomy" id="89922"/>
    <lineage>
        <taxon>Eukaryota</taxon>
        <taxon>Fungi</taxon>
        <taxon>Dikarya</taxon>
        <taxon>Basidiomycota</taxon>
        <taxon>Agaricomycotina</taxon>
        <taxon>Tremellomycetes</taxon>
        <taxon>Filobasidiales</taxon>
        <taxon>Filobasidiaceae</taxon>
        <taxon>Naganishia</taxon>
    </lineage>
</organism>
<name>A0ACC2UYF9_9TREE</name>
<protein>
    <submittedName>
        <fullName evidence="1">Uncharacterized protein</fullName>
    </submittedName>
</protein>